<keyword evidence="2" id="KW-1185">Reference proteome</keyword>
<dbReference type="EMBL" id="BCSY01000137">
    <property type="protein sequence ID" value="GAS99800.1"/>
    <property type="molecule type" value="Genomic_DNA"/>
</dbReference>
<accession>A0A124E3F5</accession>
<dbReference type="AlphaFoldDB" id="A0A124E3F5"/>
<organism evidence="1 2">
    <name type="scientific">Mycolicibacterium canariasense</name>
    <name type="common">Mycobacterium canariasense</name>
    <dbReference type="NCBI Taxonomy" id="228230"/>
    <lineage>
        <taxon>Bacteria</taxon>
        <taxon>Bacillati</taxon>
        <taxon>Actinomycetota</taxon>
        <taxon>Actinomycetes</taxon>
        <taxon>Mycobacteriales</taxon>
        <taxon>Mycobacteriaceae</taxon>
        <taxon>Mycolicibacterium</taxon>
    </lineage>
</organism>
<name>A0A124E3F5_MYCCR</name>
<dbReference type="Proteomes" id="UP000069443">
    <property type="component" value="Unassembled WGS sequence"/>
</dbReference>
<proteinExistence type="predicted"/>
<evidence type="ECO:0000313" key="2">
    <source>
        <dbReference type="Proteomes" id="UP000069443"/>
    </source>
</evidence>
<comment type="caution">
    <text evidence="1">The sequence shown here is derived from an EMBL/GenBank/DDBJ whole genome shotgun (WGS) entry which is preliminary data.</text>
</comment>
<sequence>MSDINPAELWTVVAATLHDRGDATNGAQETVVAQGSEEEARRVFADTKAQANELGYDAVTLRSVDRDVEWWPEETGWTV</sequence>
<reference evidence="2" key="1">
    <citation type="journal article" date="2016" name="Genome Announc.">
        <title>Draft Genome Sequences of Five Rapidly Growing Mycobacterium Species, M. thermoresistibile, M. fortuitum subsp. acetamidolyticum, M. canariasense, M. brisbanense, and M. novocastrense.</title>
        <authorList>
            <person name="Katahira K."/>
            <person name="Ogura Y."/>
            <person name="Gotoh Y."/>
            <person name="Hayashi T."/>
        </authorList>
    </citation>
    <scope>NUCLEOTIDE SEQUENCE [LARGE SCALE GENOMIC DNA]</scope>
    <source>
        <strain evidence="2">JCM15298</strain>
    </source>
</reference>
<dbReference type="OrthoDB" id="4736331at2"/>
<gene>
    <name evidence="1" type="ORF">RMCC_6765</name>
</gene>
<protein>
    <submittedName>
        <fullName evidence="1">Uncharacterized protein</fullName>
    </submittedName>
</protein>
<dbReference type="RefSeq" id="WP_036399461.1">
    <property type="nucleotide sequence ID" value="NZ_BCSY01000137.1"/>
</dbReference>
<evidence type="ECO:0000313" key="1">
    <source>
        <dbReference type="EMBL" id="GAS99800.1"/>
    </source>
</evidence>
<reference evidence="2" key="2">
    <citation type="submission" date="2016-02" db="EMBL/GenBank/DDBJ databases">
        <title>Draft genome sequence of five rapidly growing Mycobacterium species.</title>
        <authorList>
            <person name="Katahira K."/>
            <person name="Gotou Y."/>
            <person name="Iida K."/>
            <person name="Ogura Y."/>
            <person name="Hayashi T."/>
        </authorList>
    </citation>
    <scope>NUCLEOTIDE SEQUENCE [LARGE SCALE GENOMIC DNA]</scope>
    <source>
        <strain evidence="2">JCM15298</strain>
    </source>
</reference>